<evidence type="ECO:0000313" key="2">
    <source>
        <dbReference type="Proteomes" id="UP000261174"/>
    </source>
</evidence>
<feature type="non-terminal residue" evidence="1">
    <location>
        <position position="118"/>
    </location>
</feature>
<dbReference type="Proteomes" id="UP000261174">
    <property type="component" value="Unassembled WGS sequence"/>
</dbReference>
<comment type="caution">
    <text evidence="1">The sequence shown here is derived from an EMBL/GenBank/DDBJ whole genome shotgun (WGS) entry which is preliminary data.</text>
</comment>
<keyword evidence="2" id="KW-1185">Reference proteome</keyword>
<organism evidence="1 2">
    <name type="scientific">Chitinophaga silvisoli</name>
    <dbReference type="NCBI Taxonomy" id="2291814"/>
    <lineage>
        <taxon>Bacteria</taxon>
        <taxon>Pseudomonadati</taxon>
        <taxon>Bacteroidota</taxon>
        <taxon>Chitinophagia</taxon>
        <taxon>Chitinophagales</taxon>
        <taxon>Chitinophagaceae</taxon>
        <taxon>Chitinophaga</taxon>
    </lineage>
</organism>
<evidence type="ECO:0000313" key="1">
    <source>
        <dbReference type="EMBL" id="RFM29229.1"/>
    </source>
</evidence>
<dbReference type="EMBL" id="QTJV01000031">
    <property type="protein sequence ID" value="RFM29229.1"/>
    <property type="molecule type" value="Genomic_DNA"/>
</dbReference>
<protein>
    <submittedName>
        <fullName evidence="1">Uncharacterized protein</fullName>
    </submittedName>
</protein>
<reference evidence="1 2" key="1">
    <citation type="submission" date="2018-08" db="EMBL/GenBank/DDBJ databases">
        <title>Chitinophaga sp. K20C18050901, a novel bacterium isolated from forest soil.</title>
        <authorList>
            <person name="Wang C."/>
        </authorList>
    </citation>
    <scope>NUCLEOTIDE SEQUENCE [LARGE SCALE GENOMIC DNA]</scope>
    <source>
        <strain evidence="1 2">K20C18050901</strain>
    </source>
</reference>
<accession>A0A3E1NMS2</accession>
<dbReference type="AlphaFoldDB" id="A0A3E1NMS2"/>
<proteinExistence type="predicted"/>
<name>A0A3E1NMS2_9BACT</name>
<feature type="non-terminal residue" evidence="1">
    <location>
        <position position="1"/>
    </location>
</feature>
<gene>
    <name evidence="1" type="ORF">DXN04_33785</name>
</gene>
<sequence length="118" mass="13517">AQSVRYLESRMNNYITELGQLIQEIEQTAKMECDMTPQRYGEIANSAGKGVTDEAVIRGSMGSVIIEFIFDKMRERDYQAEMDYTKLAWIDGLNTSYKTKDGDIRYLSLDVNSHIFAN</sequence>